<keyword evidence="6 7" id="KW-0472">Membrane</keyword>
<evidence type="ECO:0000256" key="3">
    <source>
        <dbReference type="ARBA" id="ARBA00022519"/>
    </source>
</evidence>
<dbReference type="RefSeq" id="WP_330929419.1">
    <property type="nucleotide sequence ID" value="NZ_CP119075.1"/>
</dbReference>
<feature type="transmembrane region" description="Helical" evidence="7">
    <location>
        <begin position="112"/>
        <end position="130"/>
    </location>
</feature>
<dbReference type="KEGG" id="slom:PXH66_01240"/>
<evidence type="ECO:0000256" key="1">
    <source>
        <dbReference type="ARBA" id="ARBA00004533"/>
    </source>
</evidence>
<dbReference type="GO" id="GO:0005886">
    <property type="term" value="C:plasma membrane"/>
    <property type="evidence" value="ECO:0007669"/>
    <property type="project" value="UniProtKB-SubCell"/>
</dbReference>
<sequence length="176" mass="19206">MSARTNHADQSAPKSTRALAFGLAALFMLVPANMLPVLSSKLPGEVRTDTIYSGTVHLVQTGLWPIALIVFVASIMVPFLKLGGLLWLLWAVRRGTRHPVRMTKVFRLIDEIGRWSMLDVFLVAFLAGAVEFGGLASVEPRLGILAFAAAVVLTMLATHAFNPRLLWERPDSARSA</sequence>
<protein>
    <submittedName>
        <fullName evidence="8">Paraquat-inducible protein A</fullName>
    </submittedName>
</protein>
<evidence type="ECO:0000313" key="9">
    <source>
        <dbReference type="Proteomes" id="UP001218638"/>
    </source>
</evidence>
<evidence type="ECO:0000256" key="5">
    <source>
        <dbReference type="ARBA" id="ARBA00022989"/>
    </source>
</evidence>
<dbReference type="PANTHER" id="PTHR30462">
    <property type="entry name" value="INTERMEMBRANE TRANSPORT PROTEIN PQIB-RELATED"/>
    <property type="match status" value="1"/>
</dbReference>
<feature type="transmembrane region" description="Helical" evidence="7">
    <location>
        <begin position="63"/>
        <end position="91"/>
    </location>
</feature>
<name>A0AAE9ZWK2_9BACT</name>
<feature type="transmembrane region" description="Helical" evidence="7">
    <location>
        <begin position="142"/>
        <end position="161"/>
    </location>
</feature>
<reference evidence="8" key="1">
    <citation type="submission" date="2023-03" db="EMBL/GenBank/DDBJ databases">
        <title>Lomoglobus Profundus gen. nov., sp. nov., a novel member of the phylum Verrucomicrobia, isolated from deep-marine sediment of South China Sea.</title>
        <authorList>
            <person name="Ahmad T."/>
            <person name="Ishaq S.E."/>
            <person name="Wang F."/>
        </authorList>
    </citation>
    <scope>NUCLEOTIDE SEQUENCE</scope>
    <source>
        <strain evidence="8">LMO-M01</strain>
    </source>
</reference>
<gene>
    <name evidence="8" type="ORF">PXH66_01240</name>
</gene>
<organism evidence="8 9">
    <name type="scientific">Synoicihabitans lomoniglobus</name>
    <dbReference type="NCBI Taxonomy" id="2909285"/>
    <lineage>
        <taxon>Bacteria</taxon>
        <taxon>Pseudomonadati</taxon>
        <taxon>Verrucomicrobiota</taxon>
        <taxon>Opitutia</taxon>
        <taxon>Opitutales</taxon>
        <taxon>Opitutaceae</taxon>
        <taxon>Synoicihabitans</taxon>
    </lineage>
</organism>
<evidence type="ECO:0000256" key="2">
    <source>
        <dbReference type="ARBA" id="ARBA00022475"/>
    </source>
</evidence>
<keyword evidence="4 7" id="KW-0812">Transmembrane</keyword>
<proteinExistence type="predicted"/>
<evidence type="ECO:0000256" key="4">
    <source>
        <dbReference type="ARBA" id="ARBA00022692"/>
    </source>
</evidence>
<dbReference type="EMBL" id="CP119075">
    <property type="protein sequence ID" value="WED65472.1"/>
    <property type="molecule type" value="Genomic_DNA"/>
</dbReference>
<dbReference type="InterPro" id="IPR007498">
    <property type="entry name" value="PqiA-like"/>
</dbReference>
<dbReference type="InterPro" id="IPR051800">
    <property type="entry name" value="PqiA-PqiB_transport"/>
</dbReference>
<dbReference type="Pfam" id="PF04403">
    <property type="entry name" value="PqiA"/>
    <property type="match status" value="1"/>
</dbReference>
<comment type="subcellular location">
    <subcellularLocation>
        <location evidence="1">Cell inner membrane</location>
    </subcellularLocation>
</comment>
<evidence type="ECO:0000313" key="8">
    <source>
        <dbReference type="EMBL" id="WED65472.1"/>
    </source>
</evidence>
<keyword evidence="2" id="KW-1003">Cell membrane</keyword>
<keyword evidence="5 7" id="KW-1133">Transmembrane helix</keyword>
<dbReference type="AlphaFoldDB" id="A0AAE9ZWK2"/>
<evidence type="ECO:0000256" key="6">
    <source>
        <dbReference type="ARBA" id="ARBA00023136"/>
    </source>
</evidence>
<dbReference type="Proteomes" id="UP001218638">
    <property type="component" value="Chromosome"/>
</dbReference>
<dbReference type="PANTHER" id="PTHR30462:SF3">
    <property type="entry name" value="INTERMEMBRANE TRANSPORT PROTEIN PQIA"/>
    <property type="match status" value="1"/>
</dbReference>
<accession>A0AAE9ZWK2</accession>
<keyword evidence="9" id="KW-1185">Reference proteome</keyword>
<keyword evidence="3" id="KW-0997">Cell inner membrane</keyword>
<evidence type="ECO:0000256" key="7">
    <source>
        <dbReference type="SAM" id="Phobius"/>
    </source>
</evidence>